<keyword evidence="1" id="KW-0732">Signal</keyword>
<dbReference type="Proteomes" id="UP000193920">
    <property type="component" value="Unassembled WGS sequence"/>
</dbReference>
<evidence type="ECO:0000313" key="5">
    <source>
        <dbReference type="EMBL" id="ORY53371.1"/>
    </source>
</evidence>
<keyword evidence="3" id="KW-0378">Hydrolase</keyword>
<dbReference type="Gene3D" id="3.90.1220.10">
    <property type="entry name" value="Cellulose docking domain, dockering"/>
    <property type="match status" value="2"/>
</dbReference>
<organism evidence="5 6">
    <name type="scientific">Neocallimastix californiae</name>
    <dbReference type="NCBI Taxonomy" id="1754190"/>
    <lineage>
        <taxon>Eukaryota</taxon>
        <taxon>Fungi</taxon>
        <taxon>Fungi incertae sedis</taxon>
        <taxon>Chytridiomycota</taxon>
        <taxon>Chytridiomycota incertae sedis</taxon>
        <taxon>Neocallimastigomycetes</taxon>
        <taxon>Neocallimastigales</taxon>
        <taxon>Neocallimastigaceae</taxon>
        <taxon>Neocallimastix</taxon>
    </lineage>
</organism>
<reference evidence="5 6" key="1">
    <citation type="submission" date="2016-08" db="EMBL/GenBank/DDBJ databases">
        <title>A Parts List for Fungal Cellulosomes Revealed by Comparative Genomics.</title>
        <authorList>
            <consortium name="DOE Joint Genome Institute"/>
            <person name="Haitjema C.H."/>
            <person name="Gilmore S.P."/>
            <person name="Henske J.K."/>
            <person name="Solomon K.V."/>
            <person name="De Groot R."/>
            <person name="Kuo A."/>
            <person name="Mondo S.J."/>
            <person name="Salamov A.A."/>
            <person name="Labutti K."/>
            <person name="Zhao Z."/>
            <person name="Chiniquy J."/>
            <person name="Barry K."/>
            <person name="Brewer H.M."/>
            <person name="Purvine S.O."/>
            <person name="Wright A.T."/>
            <person name="Boxma B."/>
            <person name="Van Alen T."/>
            <person name="Hackstein J.H."/>
            <person name="Baker S.E."/>
            <person name="Grigoriev I.V."/>
            <person name="O'Malley M.A."/>
        </authorList>
    </citation>
    <scope>NUCLEOTIDE SEQUENCE [LARGE SCALE GENOMIC DNA]</scope>
    <source>
        <strain evidence="5 6">G1</strain>
    </source>
</reference>
<dbReference type="SUPFAM" id="SSF64571">
    <property type="entry name" value="Cellulose docking domain, dockering"/>
    <property type="match status" value="2"/>
</dbReference>
<dbReference type="InterPro" id="IPR014867">
    <property type="entry name" value="Spore_coat_CotH_CotH2/3/7"/>
</dbReference>
<feature type="domain" description="CBM10" evidence="4">
    <location>
        <begin position="611"/>
        <end position="647"/>
    </location>
</feature>
<dbReference type="GO" id="GO:0016787">
    <property type="term" value="F:hydrolase activity"/>
    <property type="evidence" value="ECO:0007669"/>
    <property type="project" value="UniProtKB-KW"/>
</dbReference>
<keyword evidence="2" id="KW-0677">Repeat</keyword>
<evidence type="ECO:0000256" key="1">
    <source>
        <dbReference type="ARBA" id="ARBA00022729"/>
    </source>
</evidence>
<dbReference type="Pfam" id="PF08757">
    <property type="entry name" value="CotH"/>
    <property type="match status" value="1"/>
</dbReference>
<evidence type="ECO:0000256" key="2">
    <source>
        <dbReference type="ARBA" id="ARBA00022737"/>
    </source>
</evidence>
<dbReference type="OrthoDB" id="10267127at2759"/>
<name>A0A1Y2D255_9FUNG</name>
<dbReference type="PANTHER" id="PTHR40050:SF1">
    <property type="entry name" value="INNER SPORE COAT PROTEIN H"/>
    <property type="match status" value="1"/>
</dbReference>
<comment type="caution">
    <text evidence="5">The sequence shown here is derived from an EMBL/GenBank/DDBJ whole genome shotgun (WGS) entry which is preliminary data.</text>
</comment>
<accession>A0A1Y2D255</accession>
<dbReference type="PANTHER" id="PTHR40050">
    <property type="entry name" value="INNER SPORE COAT PROTEIN H"/>
    <property type="match status" value="1"/>
</dbReference>
<dbReference type="Pfam" id="PF02013">
    <property type="entry name" value="CBM_10"/>
    <property type="match status" value="2"/>
</dbReference>
<dbReference type="InterPro" id="IPR009034">
    <property type="entry name" value="Dockerin_dom_fun_sf"/>
</dbReference>
<dbReference type="PROSITE" id="PS51763">
    <property type="entry name" value="CBM10"/>
    <property type="match status" value="2"/>
</dbReference>
<dbReference type="InterPro" id="IPR002883">
    <property type="entry name" value="CBM10/Dockerin_dom"/>
</dbReference>
<evidence type="ECO:0000313" key="6">
    <source>
        <dbReference type="Proteomes" id="UP000193920"/>
    </source>
</evidence>
<sequence>MMEKSIPEMHVIIPPGNWTEMVKKAQVNDMNLLQDYEVKGTLKFIYEGEEEEEYNIKFKLGGMSSAVLTKPGYNIKIIGNYTLHGTKNFKLRSDQRDPSMMRSKITTDILQKSGLLATEAGYTELYVNEEYMGFWVVTDSLKKNWVQRKFGINEDNVSTLYKCDYFRFEKSYKCENAGDDRYAENWDPIWILVQHVRESKSIEDLEEMMDVENFIKYMAWEWLMGTWDHFLGIFNHNLNWLQRPDGKWIYIPNDHDIELGEEIHAKFYPEKPFVDEINDTDIDYANIPIEDFENNHPIMQILVHQDDTIFRRCVGDIISKVFNPDTLFPQIDKIRKLIGPYVKKDRELKGGYINKKGKNIVYTYDHFLLNTEYTYIRNNVDTWYKSYGLKDWIRRRYNFAAKYYGINTDATNPKEKHKLIEPRPEAVRLSTEVKVTYEETDDPNYTIIKFDNPLPEYTPDPDYADDSIPTIGASKFLLDPFESFASIVASMNANPSAYITTTTTNGEATPVTVTVTADPVTVTVAAETVTVTVTSCPDAVTSNIEATATSTITEPTQSPDENEECWSENLGYKCCTKKCDAIFVLTDELGNWGMENKEWCGIPKNCKFNNECSASKFGYPCCKGCTVYEKDEVGEWGYENDEWCSIKATCSKN</sequence>
<dbReference type="EMBL" id="MCOG01000091">
    <property type="protein sequence ID" value="ORY53371.1"/>
    <property type="molecule type" value="Genomic_DNA"/>
</dbReference>
<evidence type="ECO:0000256" key="3">
    <source>
        <dbReference type="ARBA" id="ARBA00022801"/>
    </source>
</evidence>
<proteinExistence type="predicted"/>
<keyword evidence="6" id="KW-1185">Reference proteome</keyword>
<evidence type="ECO:0000259" key="4">
    <source>
        <dbReference type="PROSITE" id="PS51763"/>
    </source>
</evidence>
<gene>
    <name evidence="5" type="ORF">LY90DRAFT_383447</name>
</gene>
<feature type="domain" description="CBM10" evidence="4">
    <location>
        <begin position="564"/>
        <end position="603"/>
    </location>
</feature>
<dbReference type="AlphaFoldDB" id="A0A1Y2D255"/>
<protein>
    <recommendedName>
        <fullName evidence="4">CBM10 domain-containing protein</fullName>
    </recommendedName>
</protein>